<evidence type="ECO:0000313" key="3">
    <source>
        <dbReference type="EMBL" id="EPY36642.1"/>
    </source>
</evidence>
<comment type="caution">
    <text evidence="3">The sequence shown here is derived from an EMBL/GenBank/DDBJ whole genome shotgun (WGS) entry which is preliminary data.</text>
</comment>
<dbReference type="PANTHER" id="PTHR47047:SF8">
    <property type="entry name" value="CYSTEINE PEPTIDASE, PUTATIVE-RELATED"/>
    <property type="match status" value="1"/>
</dbReference>
<reference evidence="3 4" key="1">
    <citation type="journal article" date="2013" name="PLoS ONE">
        <title>Predicting the Proteins of Angomonas deanei, Strigomonas culicis and Their Respective Endosymbionts Reveals New Aspects of the Trypanosomatidae Family.</title>
        <authorList>
            <person name="Motta M.C."/>
            <person name="Martins A.C."/>
            <person name="de Souza S.S."/>
            <person name="Catta-Preta C.M."/>
            <person name="Silva R."/>
            <person name="Klein C.C."/>
            <person name="de Almeida L.G."/>
            <person name="de Lima Cunha O."/>
            <person name="Ciapina L.P."/>
            <person name="Brocchi M."/>
            <person name="Colabardini A.C."/>
            <person name="de Araujo Lima B."/>
            <person name="Machado C.R."/>
            <person name="de Almeida Soares C.M."/>
            <person name="Probst C.M."/>
            <person name="de Menezes C.B."/>
            <person name="Thompson C.E."/>
            <person name="Bartholomeu D.C."/>
            <person name="Gradia D.F."/>
            <person name="Pavoni D.P."/>
            <person name="Grisard E.C."/>
            <person name="Fantinatti-Garboggini F."/>
            <person name="Marchini F.K."/>
            <person name="Rodrigues-Luiz G.F."/>
            <person name="Wagner G."/>
            <person name="Goldman G.H."/>
            <person name="Fietto J.L."/>
            <person name="Elias M.C."/>
            <person name="Goldman M.H."/>
            <person name="Sagot M.F."/>
            <person name="Pereira M."/>
            <person name="Stoco P.H."/>
            <person name="de Mendonca-Neto R.P."/>
            <person name="Teixeira S.M."/>
            <person name="Maciel T.E."/>
            <person name="de Oliveira Mendes T.A."/>
            <person name="Urmenyi T.P."/>
            <person name="de Souza W."/>
            <person name="Schenkman S."/>
            <person name="de Vasconcelos A.T."/>
        </authorList>
    </citation>
    <scope>NUCLEOTIDE SEQUENCE [LARGE SCALE GENOMIC DNA]</scope>
</reference>
<dbReference type="InterPro" id="IPR005184">
    <property type="entry name" value="DUF306_Meta_HslJ"/>
</dbReference>
<dbReference type="Gene3D" id="2.60.40.1180">
    <property type="entry name" value="Golgi alpha-mannosidase II"/>
    <property type="match status" value="1"/>
</dbReference>
<sequence length="447" mass="49428">MIATNLDDICGSFSLTHFNGKNAPAPATLHLAHRKNKVLVFITVINSMRGTLTYDNGILLGQLMIATVVSKDKVAEEHALMKGFDAGMKCKIENDKLMLKNKSYSFMFERTVQLEDLHGEHAILSINGQKAKESMSIKFLPDGQGGMLVIANATNSIRGQCEIDGGYIRGDFASTSLVPTDEMAVAEAQVLDCFRSGCTIIRNRNGIQLKWANAYMQLCRIVHPGSIAGEYLLRSYNGEAAPKDEQSTIQFVPQEDGSLSVKIKVSSQLRGSARIENNVLRSDAPLKSNCVQATVEAQRIEEAYNTGFQYGLLATLLHKNGKTLMLRNSESELVYARVAQVEAAGAGPTYKGTYASKCFRTNGNGLLFRIVNEIENTWAFYNDTPDYRMFIRAVLGRRSQIQPLGDASMKKEDHKYVITATIEPHQTIMFLEGNVNGFQIQYKAEPA</sequence>
<evidence type="ECO:0000259" key="1">
    <source>
        <dbReference type="Pfam" id="PF03724"/>
    </source>
</evidence>
<proteinExistence type="predicted"/>
<dbReference type="InterPro" id="IPR013780">
    <property type="entry name" value="Glyco_hydro_b"/>
</dbReference>
<dbReference type="Pfam" id="PF03724">
    <property type="entry name" value="META"/>
    <property type="match status" value="1"/>
</dbReference>
<dbReference type="AlphaFoldDB" id="S9V0N9"/>
<gene>
    <name evidence="3" type="ORF">STCU_00479</name>
</gene>
<evidence type="ECO:0000259" key="2">
    <source>
        <dbReference type="Pfam" id="PF09149"/>
    </source>
</evidence>
<dbReference type="EMBL" id="ATMH01000479">
    <property type="protein sequence ID" value="EPY36642.1"/>
    <property type="molecule type" value="Genomic_DNA"/>
</dbReference>
<dbReference type="SUPFAM" id="SSF101601">
    <property type="entry name" value="Smp-1-like"/>
    <property type="match status" value="1"/>
</dbReference>
<dbReference type="Pfam" id="PF09149">
    <property type="entry name" value="DUF1935"/>
    <property type="match status" value="1"/>
</dbReference>
<dbReference type="InterPro" id="IPR015232">
    <property type="entry name" value="DUF1935"/>
</dbReference>
<dbReference type="Proteomes" id="UP000015354">
    <property type="component" value="Unassembled WGS sequence"/>
</dbReference>
<keyword evidence="4" id="KW-1185">Reference proteome</keyword>
<accession>S9V0N9</accession>
<organism evidence="3 4">
    <name type="scientific">Strigomonas culicis</name>
    <dbReference type="NCBI Taxonomy" id="28005"/>
    <lineage>
        <taxon>Eukaryota</taxon>
        <taxon>Discoba</taxon>
        <taxon>Euglenozoa</taxon>
        <taxon>Kinetoplastea</taxon>
        <taxon>Metakinetoplastina</taxon>
        <taxon>Trypanosomatida</taxon>
        <taxon>Trypanosomatidae</taxon>
        <taxon>Strigomonadinae</taxon>
        <taxon>Strigomonas</taxon>
    </lineage>
</organism>
<name>S9V0N9_9TRYP</name>
<dbReference type="OrthoDB" id="269925at2759"/>
<dbReference type="InterPro" id="IPR036310">
    <property type="entry name" value="Smp-1-like_sf"/>
</dbReference>
<feature type="domain" description="DUF1935" evidence="2">
    <location>
        <begin position="347"/>
        <end position="446"/>
    </location>
</feature>
<dbReference type="PANTHER" id="PTHR47047">
    <property type="entry name" value="PUTATIVE-RELATED-RELATED"/>
    <property type="match status" value="1"/>
</dbReference>
<protein>
    <submittedName>
        <fullName evidence="3">META domain containing protein</fullName>
    </submittedName>
</protein>
<evidence type="ECO:0000313" key="4">
    <source>
        <dbReference type="Proteomes" id="UP000015354"/>
    </source>
</evidence>
<feature type="domain" description="DUF306" evidence="1">
    <location>
        <begin position="11"/>
        <end position="103"/>
    </location>
</feature>